<dbReference type="EMBL" id="AMCI01008627">
    <property type="protein sequence ID" value="EJW90766.1"/>
    <property type="molecule type" value="Genomic_DNA"/>
</dbReference>
<accession>J9F791</accession>
<dbReference type="AlphaFoldDB" id="J9F791"/>
<gene>
    <name evidence="1" type="ORF">EVA_21127</name>
</gene>
<comment type="caution">
    <text evidence="1">The sequence shown here is derived from an EMBL/GenBank/DDBJ whole genome shotgun (WGS) entry which is preliminary data.</text>
</comment>
<sequence>MYSLTSANKYYLYQGFIRMNLGINGLYKLIRSEMSQLSP</sequence>
<organism evidence="1">
    <name type="scientific">gut metagenome</name>
    <dbReference type="NCBI Taxonomy" id="749906"/>
    <lineage>
        <taxon>unclassified sequences</taxon>
        <taxon>metagenomes</taxon>
        <taxon>organismal metagenomes</taxon>
    </lineage>
</organism>
<reference evidence="1" key="1">
    <citation type="journal article" date="2012" name="PLoS ONE">
        <title>Gene sets for utilization of primary and secondary nutrition supplies in the distal gut of endangered iberian lynx.</title>
        <authorList>
            <person name="Alcaide M."/>
            <person name="Messina E."/>
            <person name="Richter M."/>
            <person name="Bargiela R."/>
            <person name="Peplies J."/>
            <person name="Huws S.A."/>
            <person name="Newbold C.J."/>
            <person name="Golyshin P.N."/>
            <person name="Simon M.A."/>
            <person name="Lopez G."/>
            <person name="Yakimov M.M."/>
            <person name="Ferrer M."/>
        </authorList>
    </citation>
    <scope>NUCLEOTIDE SEQUENCE</scope>
</reference>
<name>J9F791_9ZZZZ</name>
<protein>
    <submittedName>
        <fullName evidence="1">Transposase</fullName>
    </submittedName>
</protein>
<proteinExistence type="predicted"/>
<evidence type="ECO:0000313" key="1">
    <source>
        <dbReference type="EMBL" id="EJW90766.1"/>
    </source>
</evidence>
<feature type="non-terminal residue" evidence="1">
    <location>
        <position position="39"/>
    </location>
</feature>